<dbReference type="STRING" id="308853.SAMN05421752_1227"/>
<accession>A0A1N7H2U4</accession>
<evidence type="ECO:0000259" key="3">
    <source>
        <dbReference type="Pfam" id="PF04967"/>
    </source>
</evidence>
<keyword evidence="2" id="KW-0804">Transcription</keyword>
<dbReference type="InterPro" id="IPR007050">
    <property type="entry name" value="HTH_bacterioopsin"/>
</dbReference>
<evidence type="ECO:0000313" key="4">
    <source>
        <dbReference type="EMBL" id="SIS19154.1"/>
    </source>
</evidence>
<dbReference type="OrthoDB" id="202021at2157"/>
<dbReference type="PANTHER" id="PTHR34236:SF1">
    <property type="entry name" value="DIMETHYL SULFOXIDE REDUCTASE TRANSCRIPTIONAL ACTIVATOR"/>
    <property type="match status" value="1"/>
</dbReference>
<name>A0A1N7H2U4_9EURY</name>
<evidence type="ECO:0000256" key="2">
    <source>
        <dbReference type="ARBA" id="ARBA00023163"/>
    </source>
</evidence>
<dbReference type="Pfam" id="PF04967">
    <property type="entry name" value="HTH_10"/>
    <property type="match status" value="1"/>
</dbReference>
<keyword evidence="5" id="KW-1185">Reference proteome</keyword>
<reference evidence="5" key="1">
    <citation type="submission" date="2017-01" db="EMBL/GenBank/DDBJ databases">
        <authorList>
            <person name="Varghese N."/>
            <person name="Submissions S."/>
        </authorList>
    </citation>
    <scope>NUCLEOTIDE SEQUENCE [LARGE SCALE GENOMIC DNA]</scope>
    <source>
        <strain evidence="5">type strain: HArc-</strain>
    </source>
</reference>
<keyword evidence="1" id="KW-0805">Transcription regulation</keyword>
<dbReference type="EMBL" id="FTNR01000022">
    <property type="protein sequence ID" value="SIS19154.1"/>
    <property type="molecule type" value="Genomic_DNA"/>
</dbReference>
<proteinExistence type="predicted"/>
<protein>
    <submittedName>
        <fullName evidence="4">Predicted DNA binding protein, contains HTH domain</fullName>
    </submittedName>
</protein>
<feature type="domain" description="HTH bat-type" evidence="3">
    <location>
        <begin position="170"/>
        <end position="222"/>
    </location>
</feature>
<dbReference type="PANTHER" id="PTHR34236">
    <property type="entry name" value="DIMETHYL SULFOXIDE REDUCTASE TRANSCRIPTIONAL ACTIVATOR"/>
    <property type="match status" value="1"/>
</dbReference>
<sequence length="248" mass="27463">MLEYTFYIRHNGCWTETINESFPDVSATIIYSYRLLGSSITMIEVNNVQEPIIDELIAWLGTHSVITTAQLLQYDETSKNAYISLVGEYDDHTEPVLNVLLRNRCFPTVPATVADGREHWSVLVPTNEAVSQAHDELRDLGPITVDSLGAPELDGLLTGLVNIKQAVQNLSPRQQEVLARAIEHGYYDSPRACSIETLAEMDSANTSTVGTHLRRSEARILESVLPLLTSSNTIPDDRATDEHASSLP</sequence>
<evidence type="ECO:0000256" key="1">
    <source>
        <dbReference type="ARBA" id="ARBA00023015"/>
    </source>
</evidence>
<organism evidence="4 5">
    <name type="scientific">Natronorubrum thiooxidans</name>
    <dbReference type="NCBI Taxonomy" id="308853"/>
    <lineage>
        <taxon>Archaea</taxon>
        <taxon>Methanobacteriati</taxon>
        <taxon>Methanobacteriota</taxon>
        <taxon>Stenosarchaea group</taxon>
        <taxon>Halobacteria</taxon>
        <taxon>Halobacteriales</taxon>
        <taxon>Natrialbaceae</taxon>
        <taxon>Natronorubrum</taxon>
    </lineage>
</organism>
<dbReference type="AlphaFoldDB" id="A0A1N7H2U4"/>
<dbReference type="Proteomes" id="UP000185936">
    <property type="component" value="Unassembled WGS sequence"/>
</dbReference>
<gene>
    <name evidence="4" type="ORF">SAMN05421752_1227</name>
</gene>
<evidence type="ECO:0000313" key="5">
    <source>
        <dbReference type="Proteomes" id="UP000185936"/>
    </source>
</evidence>